<evidence type="ECO:0000256" key="1">
    <source>
        <dbReference type="SAM" id="SignalP"/>
    </source>
</evidence>
<evidence type="ECO:0000313" key="3">
    <source>
        <dbReference type="Proteomes" id="UP001596154"/>
    </source>
</evidence>
<dbReference type="InterPro" id="IPR047676">
    <property type="entry name" value="FxLYD_dom"/>
</dbReference>
<dbReference type="RefSeq" id="WP_381019610.1">
    <property type="nucleotide sequence ID" value="NZ_JBHSNY010000003.1"/>
</dbReference>
<feature type="signal peptide" evidence="1">
    <location>
        <begin position="1"/>
        <end position="24"/>
    </location>
</feature>
<dbReference type="NCBIfam" id="NF038353">
    <property type="entry name" value="FxLYD_dom"/>
    <property type="match status" value="1"/>
</dbReference>
<gene>
    <name evidence="2" type="ORF">ACFPZJ_09805</name>
</gene>
<comment type="caution">
    <text evidence="2">The sequence shown here is derived from an EMBL/GenBank/DDBJ whole genome shotgun (WGS) entry which is preliminary data.</text>
</comment>
<evidence type="ECO:0000313" key="2">
    <source>
        <dbReference type="EMBL" id="MFC5634071.1"/>
    </source>
</evidence>
<dbReference type="EMBL" id="JBHSNY010000003">
    <property type="protein sequence ID" value="MFC5634071.1"/>
    <property type="molecule type" value="Genomic_DNA"/>
</dbReference>
<sequence length="158" mass="16320">MAGHRTRRASAAAALAAVLGVVLAGCTDSPSETARRAESAVESVASQASEALESATAEADRRLDDIKGGVDAKDQVRLGAPTVTDGRASVEVTARNTADSAKSFAVQVEFTDRDGNLLDTVVVTLDDVPPGRSAEATARGTHDLSGDIRAELGRALRY</sequence>
<protein>
    <submittedName>
        <fullName evidence="2">FxLYD domain-containing protein</fullName>
    </submittedName>
</protein>
<proteinExistence type="predicted"/>
<reference evidence="3" key="1">
    <citation type="journal article" date="2019" name="Int. J. Syst. Evol. Microbiol.">
        <title>The Global Catalogue of Microorganisms (GCM) 10K type strain sequencing project: providing services to taxonomists for standard genome sequencing and annotation.</title>
        <authorList>
            <consortium name="The Broad Institute Genomics Platform"/>
            <consortium name="The Broad Institute Genome Sequencing Center for Infectious Disease"/>
            <person name="Wu L."/>
            <person name="Ma J."/>
        </authorList>
    </citation>
    <scope>NUCLEOTIDE SEQUENCE [LARGE SCALE GENOMIC DNA]</scope>
    <source>
        <strain evidence="3">CGMCC 4.7248</strain>
    </source>
</reference>
<keyword evidence="3" id="KW-1185">Reference proteome</keyword>
<accession>A0ABW0UKH4</accession>
<name>A0ABW0UKH4_9ACTN</name>
<dbReference type="Proteomes" id="UP001596154">
    <property type="component" value="Unassembled WGS sequence"/>
</dbReference>
<dbReference type="PROSITE" id="PS51257">
    <property type="entry name" value="PROKAR_LIPOPROTEIN"/>
    <property type="match status" value="1"/>
</dbReference>
<keyword evidence="1" id="KW-0732">Signal</keyword>
<feature type="chain" id="PRO_5046753345" evidence="1">
    <location>
        <begin position="25"/>
        <end position="158"/>
    </location>
</feature>
<organism evidence="2 3">
    <name type="scientific">Streptomyces bullii</name>
    <dbReference type="NCBI Taxonomy" id="349910"/>
    <lineage>
        <taxon>Bacteria</taxon>
        <taxon>Bacillati</taxon>
        <taxon>Actinomycetota</taxon>
        <taxon>Actinomycetes</taxon>
        <taxon>Kitasatosporales</taxon>
        <taxon>Streptomycetaceae</taxon>
        <taxon>Streptomyces</taxon>
    </lineage>
</organism>